<name>A6I5D0_RAT</name>
<keyword evidence="1" id="KW-1133">Transmembrane helix</keyword>
<keyword evidence="1" id="KW-0472">Membrane</keyword>
<protein>
    <submittedName>
        <fullName evidence="2">RCG44863</fullName>
    </submittedName>
</protein>
<feature type="transmembrane region" description="Helical" evidence="1">
    <location>
        <begin position="12"/>
        <end position="33"/>
    </location>
</feature>
<reference evidence="3" key="1">
    <citation type="submission" date="2005-09" db="EMBL/GenBank/DDBJ databases">
        <authorList>
            <person name="Mural R.J."/>
            <person name="Li P.W."/>
            <person name="Adams M.D."/>
            <person name="Amanatides P.G."/>
            <person name="Baden-Tillson H."/>
            <person name="Barnstead M."/>
            <person name="Chin S.H."/>
            <person name="Dew I."/>
            <person name="Evans C.A."/>
            <person name="Ferriera S."/>
            <person name="Flanigan M."/>
            <person name="Fosler C."/>
            <person name="Glodek A."/>
            <person name="Gu Z."/>
            <person name="Holt R.A."/>
            <person name="Jennings D."/>
            <person name="Kraft C.L."/>
            <person name="Lu F."/>
            <person name="Nguyen T."/>
            <person name="Nusskern D.R."/>
            <person name="Pfannkoch C.M."/>
            <person name="Sitter C."/>
            <person name="Sutton G.G."/>
            <person name="Venter J.C."/>
            <person name="Wang Z."/>
            <person name="Woodage T."/>
            <person name="Zheng X.H."/>
            <person name="Zhong F."/>
        </authorList>
    </citation>
    <scope>NUCLEOTIDE SEQUENCE [LARGE SCALE GENOMIC DNA]</scope>
    <source>
        <strain>BN</strain>
        <strain evidence="3">Sprague-Dawley</strain>
    </source>
</reference>
<evidence type="ECO:0000313" key="3">
    <source>
        <dbReference type="Proteomes" id="UP000234681"/>
    </source>
</evidence>
<proteinExistence type="predicted"/>
<keyword evidence="1" id="KW-0812">Transmembrane</keyword>
<dbReference type="AlphaFoldDB" id="A6I5D0"/>
<gene>
    <name evidence="2" type="ORF">rCG_44863</name>
</gene>
<organism evidence="2 3">
    <name type="scientific">Rattus norvegicus</name>
    <name type="common">Rat</name>
    <dbReference type="NCBI Taxonomy" id="10116"/>
    <lineage>
        <taxon>Eukaryota</taxon>
        <taxon>Metazoa</taxon>
        <taxon>Chordata</taxon>
        <taxon>Craniata</taxon>
        <taxon>Vertebrata</taxon>
        <taxon>Euteleostomi</taxon>
        <taxon>Mammalia</taxon>
        <taxon>Eutheria</taxon>
        <taxon>Euarchontoglires</taxon>
        <taxon>Glires</taxon>
        <taxon>Rodentia</taxon>
        <taxon>Myomorpha</taxon>
        <taxon>Muroidea</taxon>
        <taxon>Muridae</taxon>
        <taxon>Murinae</taxon>
        <taxon>Rattus</taxon>
    </lineage>
</organism>
<feature type="non-terminal residue" evidence="2">
    <location>
        <position position="36"/>
    </location>
</feature>
<evidence type="ECO:0000313" key="2">
    <source>
        <dbReference type="EMBL" id="EDM10238.1"/>
    </source>
</evidence>
<dbReference type="Proteomes" id="UP000234681">
    <property type="component" value="Chromosome 2"/>
</dbReference>
<evidence type="ECO:0000256" key="1">
    <source>
        <dbReference type="SAM" id="Phobius"/>
    </source>
</evidence>
<sequence length="36" mass="4188">MCQPAVSQLGQLPIELFFVCLFVLFCFFFIYILPSL</sequence>
<accession>A6I5D0</accession>
<dbReference type="EMBL" id="CH473955">
    <property type="protein sequence ID" value="EDM10238.1"/>
    <property type="molecule type" value="Genomic_DNA"/>
</dbReference>